<sequence length="110" mass="12238">DPTARLTVNLTRLKAAPIFDLPLGWAARIAPELHAQTFCKHGGMGRAFEGANSLADWKQPRGAAASKWKSWKPKVRRGLANELGQRSIMDGEEPSEKDLTQRLRQKAPHQ</sequence>
<evidence type="ECO:0000313" key="2">
    <source>
        <dbReference type="EMBL" id="CAK0873092.1"/>
    </source>
</evidence>
<organism evidence="2 3">
    <name type="scientific">Prorocentrum cordatum</name>
    <dbReference type="NCBI Taxonomy" id="2364126"/>
    <lineage>
        <taxon>Eukaryota</taxon>
        <taxon>Sar</taxon>
        <taxon>Alveolata</taxon>
        <taxon>Dinophyceae</taxon>
        <taxon>Prorocentrales</taxon>
        <taxon>Prorocentraceae</taxon>
        <taxon>Prorocentrum</taxon>
    </lineage>
</organism>
<evidence type="ECO:0000256" key="1">
    <source>
        <dbReference type="SAM" id="MobiDB-lite"/>
    </source>
</evidence>
<feature type="non-terminal residue" evidence="2">
    <location>
        <position position="1"/>
    </location>
</feature>
<feature type="region of interest" description="Disordered" evidence="1">
    <location>
        <begin position="82"/>
        <end position="110"/>
    </location>
</feature>
<name>A0ABN9VM05_9DINO</name>
<gene>
    <name evidence="2" type="ORF">PCOR1329_LOCUS58393</name>
</gene>
<protein>
    <submittedName>
        <fullName evidence="2">Uncharacterized protein</fullName>
    </submittedName>
</protein>
<evidence type="ECO:0000313" key="3">
    <source>
        <dbReference type="Proteomes" id="UP001189429"/>
    </source>
</evidence>
<feature type="non-terminal residue" evidence="2">
    <location>
        <position position="110"/>
    </location>
</feature>
<reference evidence="2" key="1">
    <citation type="submission" date="2023-10" db="EMBL/GenBank/DDBJ databases">
        <authorList>
            <person name="Chen Y."/>
            <person name="Shah S."/>
            <person name="Dougan E. K."/>
            <person name="Thang M."/>
            <person name="Chan C."/>
        </authorList>
    </citation>
    <scope>NUCLEOTIDE SEQUENCE [LARGE SCALE GENOMIC DNA]</scope>
</reference>
<dbReference type="EMBL" id="CAUYUJ010017238">
    <property type="protein sequence ID" value="CAK0873092.1"/>
    <property type="molecule type" value="Genomic_DNA"/>
</dbReference>
<comment type="caution">
    <text evidence="2">The sequence shown here is derived from an EMBL/GenBank/DDBJ whole genome shotgun (WGS) entry which is preliminary data.</text>
</comment>
<accession>A0ABN9VM05</accession>
<dbReference type="Proteomes" id="UP001189429">
    <property type="component" value="Unassembled WGS sequence"/>
</dbReference>
<proteinExistence type="predicted"/>
<keyword evidence="3" id="KW-1185">Reference proteome</keyword>